<gene>
    <name evidence="4" type="ORF">A2994_03915</name>
</gene>
<evidence type="ECO:0000259" key="3">
    <source>
        <dbReference type="Pfam" id="PF01551"/>
    </source>
</evidence>
<dbReference type="Gene3D" id="2.70.70.10">
    <property type="entry name" value="Glucose Permease (Domain IIA)"/>
    <property type="match status" value="1"/>
</dbReference>
<dbReference type="PANTHER" id="PTHR21666:SF289">
    <property type="entry name" value="L-ALA--D-GLU ENDOPEPTIDASE"/>
    <property type="match status" value="1"/>
</dbReference>
<evidence type="ECO:0000313" key="5">
    <source>
        <dbReference type="Proteomes" id="UP000179010"/>
    </source>
</evidence>
<dbReference type="InterPro" id="IPR050570">
    <property type="entry name" value="Cell_wall_metabolism_enzyme"/>
</dbReference>
<dbReference type="InterPro" id="IPR016047">
    <property type="entry name" value="M23ase_b-sheet_dom"/>
</dbReference>
<protein>
    <recommendedName>
        <fullName evidence="3">M23ase beta-sheet core domain-containing protein</fullName>
    </recommendedName>
</protein>
<proteinExistence type="predicted"/>
<feature type="coiled-coil region" evidence="2">
    <location>
        <begin position="25"/>
        <end position="104"/>
    </location>
</feature>
<dbReference type="Proteomes" id="UP000179010">
    <property type="component" value="Unassembled WGS sequence"/>
</dbReference>
<feature type="domain" description="M23ase beta-sheet core" evidence="3">
    <location>
        <begin position="280"/>
        <end position="381"/>
    </location>
</feature>
<dbReference type="EMBL" id="METE01000010">
    <property type="protein sequence ID" value="OGB85147.1"/>
    <property type="molecule type" value="Genomic_DNA"/>
</dbReference>
<evidence type="ECO:0000313" key="4">
    <source>
        <dbReference type="EMBL" id="OGB85147.1"/>
    </source>
</evidence>
<dbReference type="AlphaFoldDB" id="A0A1F4PN86"/>
<keyword evidence="2" id="KW-0175">Coiled coil</keyword>
<sequence>MSRRRVISLILAVIMVAVAALPTYADVLEDKQLELKALQQKIEEQEAALSKVRKQRLTLDTQVKIIDQQVEAAKLTLQALESEIEVIGLEKSRTNRELVDLEEQALSQKLILQKAIRAAYLARREGLLEILLTSSSMADLMTRIEYLDRVQNHISVGIKTLTELKRNLADKKGVLEDKDKHLEQVRQSKEIEQQSLQIQVDTKSGIIKDLQLSESEYQKRLAESKAQQQAVANEVAAIIRGSGKKILNPGDLKLRWPIPYRKITATFHDPDYAKTFGLAHNAIDIAAPQGTPIKNPYNGTVAKVVDGGAKGLSYIIINHDNGLSTVYLHLSGFAVSTGAYVIEGQTIGYTGGTPGTPGAGWLTTGPHLHLEVWFNGQPTNPLAYLVD</sequence>
<organism evidence="4 5">
    <name type="scientific">candidate division Kazan bacterium RIFCSPLOWO2_01_FULL_48_13</name>
    <dbReference type="NCBI Taxonomy" id="1798539"/>
    <lineage>
        <taxon>Bacteria</taxon>
        <taxon>Bacteria division Kazan-3B-28</taxon>
    </lineage>
</organism>
<dbReference type="PANTHER" id="PTHR21666">
    <property type="entry name" value="PEPTIDASE-RELATED"/>
    <property type="match status" value="1"/>
</dbReference>
<dbReference type="Gene3D" id="6.10.250.3150">
    <property type="match status" value="1"/>
</dbReference>
<dbReference type="GO" id="GO:0004222">
    <property type="term" value="F:metalloendopeptidase activity"/>
    <property type="evidence" value="ECO:0007669"/>
    <property type="project" value="TreeGrafter"/>
</dbReference>
<dbReference type="STRING" id="1798539.A2994_03915"/>
<evidence type="ECO:0000256" key="1">
    <source>
        <dbReference type="ARBA" id="ARBA00022729"/>
    </source>
</evidence>
<dbReference type="InterPro" id="IPR011055">
    <property type="entry name" value="Dup_hybrid_motif"/>
</dbReference>
<dbReference type="Pfam" id="PF01551">
    <property type="entry name" value="Peptidase_M23"/>
    <property type="match status" value="1"/>
</dbReference>
<reference evidence="4 5" key="1">
    <citation type="journal article" date="2016" name="Nat. Commun.">
        <title>Thousands of microbial genomes shed light on interconnected biogeochemical processes in an aquifer system.</title>
        <authorList>
            <person name="Anantharaman K."/>
            <person name="Brown C.T."/>
            <person name="Hug L.A."/>
            <person name="Sharon I."/>
            <person name="Castelle C.J."/>
            <person name="Probst A.J."/>
            <person name="Thomas B.C."/>
            <person name="Singh A."/>
            <person name="Wilkins M.J."/>
            <person name="Karaoz U."/>
            <person name="Brodie E.L."/>
            <person name="Williams K.H."/>
            <person name="Hubbard S.S."/>
            <person name="Banfield J.F."/>
        </authorList>
    </citation>
    <scope>NUCLEOTIDE SEQUENCE [LARGE SCALE GENOMIC DNA]</scope>
</reference>
<name>A0A1F4PN86_UNCK3</name>
<dbReference type="CDD" id="cd12797">
    <property type="entry name" value="M23_peptidase"/>
    <property type="match status" value="1"/>
</dbReference>
<evidence type="ECO:0000256" key="2">
    <source>
        <dbReference type="SAM" id="Coils"/>
    </source>
</evidence>
<dbReference type="SUPFAM" id="SSF51261">
    <property type="entry name" value="Duplicated hybrid motif"/>
    <property type="match status" value="1"/>
</dbReference>
<keyword evidence="1" id="KW-0732">Signal</keyword>
<comment type="caution">
    <text evidence="4">The sequence shown here is derived from an EMBL/GenBank/DDBJ whole genome shotgun (WGS) entry which is preliminary data.</text>
</comment>
<accession>A0A1F4PN86</accession>